<protein>
    <submittedName>
        <fullName evidence="2">Uncharacterized protein</fullName>
    </submittedName>
</protein>
<evidence type="ECO:0000313" key="2">
    <source>
        <dbReference type="EMBL" id="POF29210.1"/>
    </source>
</evidence>
<dbReference type="OrthoDB" id="1442233at2"/>
<reference evidence="2 3" key="1">
    <citation type="submission" date="2018-01" db="EMBL/GenBank/DDBJ databases">
        <title>Genomic Encyclopedia of Archaeal and Bacterial Type Strains, Phase II (KMG-II): from individual species to whole genera.</title>
        <authorList>
            <person name="Goeker M."/>
        </authorList>
    </citation>
    <scope>NUCLEOTIDE SEQUENCE [LARGE SCALE GENOMIC DNA]</scope>
    <source>
        <strain evidence="2 3">DSM 17023</strain>
    </source>
</reference>
<keyword evidence="1" id="KW-0812">Transmembrane</keyword>
<organism evidence="2 3">
    <name type="scientific">Roseibium marinum</name>
    <dbReference type="NCBI Taxonomy" id="281252"/>
    <lineage>
        <taxon>Bacteria</taxon>
        <taxon>Pseudomonadati</taxon>
        <taxon>Pseudomonadota</taxon>
        <taxon>Alphaproteobacteria</taxon>
        <taxon>Hyphomicrobiales</taxon>
        <taxon>Stappiaceae</taxon>
        <taxon>Roseibium</taxon>
    </lineage>
</organism>
<dbReference type="AlphaFoldDB" id="A0A2S3UNQ8"/>
<sequence>MQPSQLQISRKTGPGQLNAFGTNTRLLLLCGGAGKSPRFVSPYVKLAAPALLTGALWSHLWLGHTGAVLLAIVSALVLLLIPKLSIVSPHRNGWSRLVGFGERIWLNRLLVPVPQGLNRRLTTLYLVFWTGTLVAVLGGLTASPLLSTTGLFVAYCAQITTFQKLVQLYRVMKDRDPLYRSWTLTAENDNHRDAPERQKSV</sequence>
<feature type="transmembrane region" description="Helical" evidence="1">
    <location>
        <begin position="61"/>
        <end position="81"/>
    </location>
</feature>
<dbReference type="Pfam" id="PF20358">
    <property type="entry name" value="DUF6653"/>
    <property type="match status" value="1"/>
</dbReference>
<dbReference type="RefSeq" id="WP_103224353.1">
    <property type="nucleotide sequence ID" value="NZ_PPCN01000010.1"/>
</dbReference>
<keyword evidence="1" id="KW-0472">Membrane</keyword>
<accession>A0A2S3UNQ8</accession>
<evidence type="ECO:0000256" key="1">
    <source>
        <dbReference type="SAM" id="Phobius"/>
    </source>
</evidence>
<gene>
    <name evidence="2" type="ORF">CLV41_110214</name>
</gene>
<proteinExistence type="predicted"/>
<comment type="caution">
    <text evidence="2">The sequence shown here is derived from an EMBL/GenBank/DDBJ whole genome shotgun (WGS) entry which is preliminary data.</text>
</comment>
<feature type="transmembrane region" description="Helical" evidence="1">
    <location>
        <begin position="124"/>
        <end position="146"/>
    </location>
</feature>
<name>A0A2S3UNQ8_9HYPH</name>
<dbReference type="InterPro" id="IPR046595">
    <property type="entry name" value="DUF6653"/>
</dbReference>
<dbReference type="EMBL" id="PPCN01000010">
    <property type="protein sequence ID" value="POF29210.1"/>
    <property type="molecule type" value="Genomic_DNA"/>
</dbReference>
<evidence type="ECO:0000313" key="3">
    <source>
        <dbReference type="Proteomes" id="UP000236959"/>
    </source>
</evidence>
<keyword evidence="1" id="KW-1133">Transmembrane helix</keyword>
<keyword evidence="3" id="KW-1185">Reference proteome</keyword>
<dbReference type="Proteomes" id="UP000236959">
    <property type="component" value="Unassembled WGS sequence"/>
</dbReference>